<feature type="compositionally biased region" description="Polar residues" evidence="1">
    <location>
        <begin position="74"/>
        <end position="84"/>
    </location>
</feature>
<dbReference type="Proteomes" id="UP001176941">
    <property type="component" value="Chromosome 29"/>
</dbReference>
<feature type="region of interest" description="Disordered" evidence="1">
    <location>
        <begin position="1"/>
        <end position="84"/>
    </location>
</feature>
<organism evidence="2 3">
    <name type="scientific">Rangifer tarandus platyrhynchus</name>
    <name type="common">Svalbard reindeer</name>
    <dbReference type="NCBI Taxonomy" id="3082113"/>
    <lineage>
        <taxon>Eukaryota</taxon>
        <taxon>Metazoa</taxon>
        <taxon>Chordata</taxon>
        <taxon>Craniata</taxon>
        <taxon>Vertebrata</taxon>
        <taxon>Euteleostomi</taxon>
        <taxon>Mammalia</taxon>
        <taxon>Eutheria</taxon>
        <taxon>Laurasiatheria</taxon>
        <taxon>Artiodactyla</taxon>
        <taxon>Ruminantia</taxon>
        <taxon>Pecora</taxon>
        <taxon>Cervidae</taxon>
        <taxon>Odocoileinae</taxon>
        <taxon>Rangifer</taxon>
    </lineage>
</organism>
<evidence type="ECO:0000313" key="2">
    <source>
        <dbReference type="EMBL" id="CAI9169184.1"/>
    </source>
</evidence>
<name>A0ABN8ZB99_RANTA</name>
<keyword evidence="3" id="KW-1185">Reference proteome</keyword>
<evidence type="ECO:0000313" key="3">
    <source>
        <dbReference type="Proteomes" id="UP001176941"/>
    </source>
</evidence>
<protein>
    <submittedName>
        <fullName evidence="2">Uncharacterized protein</fullName>
    </submittedName>
</protein>
<accession>A0ABN8ZB99</accession>
<sequence>MVSLQPPRAAPLCRHSPLSERKKNHLRTIISSFPASRGKEKPDGLLARSVAWTPEVECQRTPGGEDERRPKSLSPDQTPSEVSSGSKLLCLLLGVAGRPGSQVFELADRDASSKPRIL</sequence>
<gene>
    <name evidence="2" type="ORF">MRATA1EN1_LOCUS18146</name>
</gene>
<evidence type="ECO:0000256" key="1">
    <source>
        <dbReference type="SAM" id="MobiDB-lite"/>
    </source>
</evidence>
<proteinExistence type="predicted"/>
<reference evidence="2" key="1">
    <citation type="submission" date="2023-04" db="EMBL/GenBank/DDBJ databases">
        <authorList>
            <consortium name="ELIXIR-Norway"/>
        </authorList>
    </citation>
    <scope>NUCLEOTIDE SEQUENCE [LARGE SCALE GENOMIC DNA]</scope>
</reference>
<dbReference type="EMBL" id="OX459965">
    <property type="protein sequence ID" value="CAI9169184.1"/>
    <property type="molecule type" value="Genomic_DNA"/>
</dbReference>